<reference evidence="3" key="2">
    <citation type="submission" date="2015-01" db="EMBL/GenBank/DDBJ databases">
        <title>Evolutionary Origins and Diversification of the Mycorrhizal Mutualists.</title>
        <authorList>
            <consortium name="DOE Joint Genome Institute"/>
            <consortium name="Mycorrhizal Genomics Consortium"/>
            <person name="Kohler A."/>
            <person name="Kuo A."/>
            <person name="Nagy L.G."/>
            <person name="Floudas D."/>
            <person name="Copeland A."/>
            <person name="Barry K.W."/>
            <person name="Cichocki N."/>
            <person name="Veneault-Fourrey C."/>
            <person name="LaButti K."/>
            <person name="Lindquist E.A."/>
            <person name="Lipzen A."/>
            <person name="Lundell T."/>
            <person name="Morin E."/>
            <person name="Murat C."/>
            <person name="Riley R."/>
            <person name="Ohm R."/>
            <person name="Sun H."/>
            <person name="Tunlid A."/>
            <person name="Henrissat B."/>
            <person name="Grigoriev I.V."/>
            <person name="Hibbett D.S."/>
            <person name="Martin F."/>
        </authorList>
    </citation>
    <scope>NUCLEOTIDE SEQUENCE [LARGE SCALE GENOMIC DNA]</scope>
    <source>
        <strain evidence="3">h7</strain>
    </source>
</reference>
<keyword evidence="3" id="KW-1185">Reference proteome</keyword>
<evidence type="ECO:0000259" key="1">
    <source>
        <dbReference type="Pfam" id="PF12937"/>
    </source>
</evidence>
<proteinExistence type="predicted"/>
<feature type="domain" description="F-box" evidence="1">
    <location>
        <begin position="36"/>
        <end position="90"/>
    </location>
</feature>
<organism evidence="2 3">
    <name type="scientific">Hebeloma cylindrosporum</name>
    <dbReference type="NCBI Taxonomy" id="76867"/>
    <lineage>
        <taxon>Eukaryota</taxon>
        <taxon>Fungi</taxon>
        <taxon>Dikarya</taxon>
        <taxon>Basidiomycota</taxon>
        <taxon>Agaricomycotina</taxon>
        <taxon>Agaricomycetes</taxon>
        <taxon>Agaricomycetidae</taxon>
        <taxon>Agaricales</taxon>
        <taxon>Agaricineae</taxon>
        <taxon>Hymenogastraceae</taxon>
        <taxon>Hebeloma</taxon>
    </lineage>
</organism>
<dbReference type="InterPro" id="IPR036047">
    <property type="entry name" value="F-box-like_dom_sf"/>
</dbReference>
<dbReference type="SUPFAM" id="SSF81383">
    <property type="entry name" value="F-box domain"/>
    <property type="match status" value="1"/>
</dbReference>
<evidence type="ECO:0000313" key="2">
    <source>
        <dbReference type="EMBL" id="KIM37980.1"/>
    </source>
</evidence>
<dbReference type="InterPro" id="IPR032675">
    <property type="entry name" value="LRR_dom_sf"/>
</dbReference>
<dbReference type="Gene3D" id="3.80.10.10">
    <property type="entry name" value="Ribonuclease Inhibitor"/>
    <property type="match status" value="1"/>
</dbReference>
<sequence>MATSNDLSLRKRFESFGTQVRTLIQRITQPQPRLSLDSLPIEIVTQIFMACVPSEVDKRRNKEVLRLCQVCPLWRRTAIETTELWSSLSISIVHSRLFGDSAFAESFWGYIGIWLERSGGRDLSLSIEDIDVAPNVYASHCSVCAKSIEVIFLRYGARIRYLNGLTPHLLEVLSRQRLPCLQSLVILIESESSATFFQFRLPTLAPNLRRLKVDSCSKVWEINPKHVEMIPYFNQLTHVVMVGGGNEMKILSACPNLKSVVFYYQEDAGISEFGYGLVVPNLSTLTIVLASHPSLELYLDWINIVTMPALQTLRVGSFHVNDFTLFSDPEAEVSRNIAGIKRLSLFFDFFTKTSDLERLLANFLDLEELDIQDCLDYEDFFYRLSFHRDRHPNDHRPVLPRLRLLTLDIRQMGTFALDDYHFVEFIKTRLVLEPSFRVLVYVSGRAREVYWPMVTRAKAANLPIDIIVWEEEFGSRGDRWKYRMETEVDKWITEGPN</sequence>
<dbReference type="EMBL" id="KN831793">
    <property type="protein sequence ID" value="KIM37980.1"/>
    <property type="molecule type" value="Genomic_DNA"/>
</dbReference>
<name>A0A0C3BMR8_HEBCY</name>
<dbReference type="OrthoDB" id="2865328at2759"/>
<dbReference type="SUPFAM" id="SSF52047">
    <property type="entry name" value="RNI-like"/>
    <property type="match status" value="1"/>
</dbReference>
<evidence type="ECO:0000313" key="3">
    <source>
        <dbReference type="Proteomes" id="UP000053424"/>
    </source>
</evidence>
<gene>
    <name evidence="2" type="ORF">M413DRAFT_249218</name>
</gene>
<dbReference type="HOGENOM" id="CLU_568633_0_0_1"/>
<accession>A0A0C3BMR8</accession>
<protein>
    <recommendedName>
        <fullName evidence="1">F-box domain-containing protein</fullName>
    </recommendedName>
</protein>
<reference evidence="2 3" key="1">
    <citation type="submission" date="2014-04" db="EMBL/GenBank/DDBJ databases">
        <authorList>
            <consortium name="DOE Joint Genome Institute"/>
            <person name="Kuo A."/>
            <person name="Gay G."/>
            <person name="Dore J."/>
            <person name="Kohler A."/>
            <person name="Nagy L.G."/>
            <person name="Floudas D."/>
            <person name="Copeland A."/>
            <person name="Barry K.W."/>
            <person name="Cichocki N."/>
            <person name="Veneault-Fourrey C."/>
            <person name="LaButti K."/>
            <person name="Lindquist E.A."/>
            <person name="Lipzen A."/>
            <person name="Lundell T."/>
            <person name="Morin E."/>
            <person name="Murat C."/>
            <person name="Sun H."/>
            <person name="Tunlid A."/>
            <person name="Henrissat B."/>
            <person name="Grigoriev I.V."/>
            <person name="Hibbett D.S."/>
            <person name="Martin F."/>
            <person name="Nordberg H.P."/>
            <person name="Cantor M.N."/>
            <person name="Hua S.X."/>
        </authorList>
    </citation>
    <scope>NUCLEOTIDE SEQUENCE [LARGE SCALE GENOMIC DNA]</scope>
    <source>
        <strain evidence="3">h7</strain>
    </source>
</reference>
<dbReference type="InterPro" id="IPR001810">
    <property type="entry name" value="F-box_dom"/>
</dbReference>
<dbReference type="Pfam" id="PF12937">
    <property type="entry name" value="F-box-like"/>
    <property type="match status" value="1"/>
</dbReference>
<dbReference type="Proteomes" id="UP000053424">
    <property type="component" value="Unassembled WGS sequence"/>
</dbReference>
<dbReference type="AlphaFoldDB" id="A0A0C3BMR8"/>
<dbReference type="Gene3D" id="1.20.1280.50">
    <property type="match status" value="1"/>
</dbReference>